<evidence type="ECO:0000256" key="4">
    <source>
        <dbReference type="ARBA" id="ARBA00022475"/>
    </source>
</evidence>
<feature type="transmembrane region" description="Helical" evidence="11">
    <location>
        <begin position="233"/>
        <end position="258"/>
    </location>
</feature>
<dbReference type="HAMAP" id="MF_01635">
    <property type="entry name" value="UbiA"/>
    <property type="match status" value="1"/>
</dbReference>
<proteinExistence type="inferred from homology"/>
<evidence type="ECO:0000256" key="9">
    <source>
        <dbReference type="ARBA" id="ARBA00022989"/>
    </source>
</evidence>
<evidence type="ECO:0000313" key="13">
    <source>
        <dbReference type="EMBL" id="MFC3053479.1"/>
    </source>
</evidence>
<name>A0ABV7D8D6_9PROT</name>
<keyword evidence="14" id="KW-1185">Reference proteome</keyword>
<comment type="cofactor">
    <cofactor evidence="1 11">
        <name>Mg(2+)</name>
        <dbReference type="ChEBI" id="CHEBI:18420"/>
    </cofactor>
</comment>
<keyword evidence="10 11" id="KW-0472">Membrane</keyword>
<keyword evidence="7 11" id="KW-0831">Ubiquinone biosynthesis</keyword>
<dbReference type="RefSeq" id="WP_194215572.1">
    <property type="nucleotide sequence ID" value="NZ_CP061205.1"/>
</dbReference>
<evidence type="ECO:0000256" key="7">
    <source>
        <dbReference type="ARBA" id="ARBA00022688"/>
    </source>
</evidence>
<keyword evidence="9 11" id="KW-1133">Transmembrane helix</keyword>
<evidence type="ECO:0000313" key="14">
    <source>
        <dbReference type="Proteomes" id="UP001595444"/>
    </source>
</evidence>
<feature type="transmembrane region" description="Helical" evidence="11">
    <location>
        <begin position="37"/>
        <end position="58"/>
    </location>
</feature>
<comment type="pathway">
    <text evidence="11">Cofactor biosynthesis; ubiquinone biosynthesis.</text>
</comment>
<keyword evidence="5 11" id="KW-0997">Cell inner membrane</keyword>
<dbReference type="NCBIfam" id="TIGR01474">
    <property type="entry name" value="ubiA_proteo"/>
    <property type="match status" value="1"/>
</dbReference>
<sequence>MVEAVKTADAVQGSWVYRHAPAHFRPYLKLARLDRPVGAWLLLWPCWWSLALSITGPFELLHAWYLVLFMVGAFVMRGAGCTYNDIIDRDFDGQVERTRSRPIPAGEVTVRRAAVFAAVQCLIGLIILLQFNWFAIAVGAASLLLVAGYPFMKRFTYWPQAWLGLTFNWGALMGAAAITHTIPLYAVALYVGGLFWTLGYDTIYAHQDKEDDALIGVKSTALALGTNTKPALLVFYGLFTICLIIAGSLANLSIIYYIGTALAATHLGAQVLRVDINEPEACLEVFRSNIAFGWIVFAAAIMGQLT</sequence>
<dbReference type="Gene3D" id="1.10.357.140">
    <property type="entry name" value="UbiA prenyltransferase"/>
    <property type="match status" value="1"/>
</dbReference>
<evidence type="ECO:0000256" key="6">
    <source>
        <dbReference type="ARBA" id="ARBA00022679"/>
    </source>
</evidence>
<evidence type="ECO:0000256" key="5">
    <source>
        <dbReference type="ARBA" id="ARBA00022519"/>
    </source>
</evidence>
<dbReference type="InterPro" id="IPR039653">
    <property type="entry name" value="Prenyltransferase"/>
</dbReference>
<dbReference type="InterPro" id="IPR000537">
    <property type="entry name" value="UbiA_prenyltransferase"/>
</dbReference>
<dbReference type="PANTHER" id="PTHR11048:SF28">
    <property type="entry name" value="4-HYDROXYBENZOATE POLYPRENYLTRANSFERASE, MITOCHONDRIAL"/>
    <property type="match status" value="1"/>
</dbReference>
<dbReference type="PANTHER" id="PTHR11048">
    <property type="entry name" value="PRENYLTRANSFERASES"/>
    <property type="match status" value="1"/>
</dbReference>
<comment type="similarity">
    <text evidence="3 11">Belongs to the UbiA prenyltransferase family.</text>
</comment>
<evidence type="ECO:0000256" key="10">
    <source>
        <dbReference type="ARBA" id="ARBA00023136"/>
    </source>
</evidence>
<dbReference type="Gene3D" id="1.20.120.1780">
    <property type="entry name" value="UbiA prenyltransferase"/>
    <property type="match status" value="1"/>
</dbReference>
<organism evidence="13 14">
    <name type="scientific">Kordiimonas pumila</name>
    <dbReference type="NCBI Taxonomy" id="2161677"/>
    <lineage>
        <taxon>Bacteria</taxon>
        <taxon>Pseudomonadati</taxon>
        <taxon>Pseudomonadota</taxon>
        <taxon>Alphaproteobacteria</taxon>
        <taxon>Kordiimonadales</taxon>
        <taxon>Kordiimonadaceae</taxon>
        <taxon>Kordiimonas</taxon>
    </lineage>
</organism>
<dbReference type="EC" id="2.5.1.39" evidence="11 12"/>
<evidence type="ECO:0000256" key="11">
    <source>
        <dbReference type="HAMAP-Rule" id="MF_01635"/>
    </source>
</evidence>
<protein>
    <recommendedName>
        <fullName evidence="11 12">4-hydroxybenzoate octaprenyltransferase</fullName>
        <ecNumber evidence="11 12">2.5.1.39</ecNumber>
    </recommendedName>
    <alternativeName>
        <fullName evidence="11">4-HB polyprenyltransferase</fullName>
    </alternativeName>
</protein>
<dbReference type="InterPro" id="IPR044878">
    <property type="entry name" value="UbiA_sf"/>
</dbReference>
<dbReference type="InterPro" id="IPR006370">
    <property type="entry name" value="HB_polyprenyltransferase-like"/>
</dbReference>
<dbReference type="CDD" id="cd13959">
    <property type="entry name" value="PT_UbiA_COQ2"/>
    <property type="match status" value="1"/>
</dbReference>
<keyword evidence="11" id="KW-0460">Magnesium</keyword>
<evidence type="ECO:0000256" key="8">
    <source>
        <dbReference type="ARBA" id="ARBA00022692"/>
    </source>
</evidence>
<evidence type="ECO:0000256" key="3">
    <source>
        <dbReference type="ARBA" id="ARBA00005985"/>
    </source>
</evidence>
<dbReference type="InterPro" id="IPR030470">
    <property type="entry name" value="UbiA_prenylTrfase_CS"/>
</dbReference>
<comment type="catalytic activity">
    <reaction evidence="11">
        <text>all-trans-octaprenyl diphosphate + 4-hydroxybenzoate = 4-hydroxy-3-(all-trans-octaprenyl)benzoate + diphosphate</text>
        <dbReference type="Rhea" id="RHEA:27782"/>
        <dbReference type="ChEBI" id="CHEBI:1617"/>
        <dbReference type="ChEBI" id="CHEBI:17879"/>
        <dbReference type="ChEBI" id="CHEBI:33019"/>
        <dbReference type="ChEBI" id="CHEBI:57711"/>
        <dbReference type="EC" id="2.5.1.39"/>
    </reaction>
</comment>
<evidence type="ECO:0000256" key="2">
    <source>
        <dbReference type="ARBA" id="ARBA00004141"/>
    </source>
</evidence>
<evidence type="ECO:0000256" key="1">
    <source>
        <dbReference type="ARBA" id="ARBA00001946"/>
    </source>
</evidence>
<reference evidence="14" key="1">
    <citation type="journal article" date="2019" name="Int. J. Syst. Evol. Microbiol.">
        <title>The Global Catalogue of Microorganisms (GCM) 10K type strain sequencing project: providing services to taxonomists for standard genome sequencing and annotation.</title>
        <authorList>
            <consortium name="The Broad Institute Genomics Platform"/>
            <consortium name="The Broad Institute Genome Sequencing Center for Infectious Disease"/>
            <person name="Wu L."/>
            <person name="Ma J."/>
        </authorList>
    </citation>
    <scope>NUCLEOTIDE SEQUENCE [LARGE SCALE GENOMIC DNA]</scope>
    <source>
        <strain evidence="14">KCTC 62164</strain>
    </source>
</reference>
<feature type="transmembrane region" description="Helical" evidence="11">
    <location>
        <begin position="163"/>
        <end position="191"/>
    </location>
</feature>
<evidence type="ECO:0000256" key="12">
    <source>
        <dbReference type="NCBIfam" id="TIGR01474"/>
    </source>
</evidence>
<dbReference type="PROSITE" id="PS00943">
    <property type="entry name" value="UBIA"/>
    <property type="match status" value="1"/>
</dbReference>
<dbReference type="EMBL" id="JBHRSL010000027">
    <property type="protein sequence ID" value="MFC3053479.1"/>
    <property type="molecule type" value="Genomic_DNA"/>
</dbReference>
<dbReference type="Pfam" id="PF01040">
    <property type="entry name" value="UbiA"/>
    <property type="match status" value="1"/>
</dbReference>
<gene>
    <name evidence="11 13" type="primary">ubiA</name>
    <name evidence="13" type="ORF">ACFOKA_16390</name>
</gene>
<keyword evidence="6 11" id="KW-0808">Transferase</keyword>
<comment type="caution">
    <text evidence="11">Lacks conserved residue(s) required for the propagation of feature annotation.</text>
</comment>
<comment type="subcellular location">
    <subcellularLocation>
        <location evidence="11">Cell inner membrane</location>
        <topology evidence="11">Multi-pass membrane protein</topology>
    </subcellularLocation>
    <subcellularLocation>
        <location evidence="2">Membrane</location>
        <topology evidence="2">Multi-pass membrane protein</topology>
    </subcellularLocation>
</comment>
<keyword evidence="4 11" id="KW-1003">Cell membrane</keyword>
<feature type="transmembrane region" description="Helical" evidence="11">
    <location>
        <begin position="64"/>
        <end position="87"/>
    </location>
</feature>
<keyword evidence="8 11" id="KW-0812">Transmembrane</keyword>
<dbReference type="Proteomes" id="UP001595444">
    <property type="component" value="Unassembled WGS sequence"/>
</dbReference>
<comment type="caution">
    <text evidence="13">The sequence shown here is derived from an EMBL/GenBank/DDBJ whole genome shotgun (WGS) entry which is preliminary data.</text>
</comment>
<dbReference type="GO" id="GO:0008412">
    <property type="term" value="F:4-hydroxybenzoate polyprenyltransferase activity"/>
    <property type="evidence" value="ECO:0007669"/>
    <property type="project" value="UniProtKB-EC"/>
</dbReference>
<comment type="function">
    <text evidence="11">Catalyzes the prenylation of para-hydroxybenzoate (PHB) with an all-trans polyprenyl group. Mediates the second step in the final reaction sequence of ubiquinone-8 (UQ-8) biosynthesis, which is the condensation of the polyisoprenoid side chain with PHB, generating the first membrane-bound Q intermediate 3-octaprenyl-4-hydroxybenzoate.</text>
</comment>
<accession>A0ABV7D8D6</accession>